<evidence type="ECO:0000259" key="2">
    <source>
        <dbReference type="Pfam" id="PF00501"/>
    </source>
</evidence>
<name>A0A6G1FUJ4_9PEZI</name>
<dbReference type="Pfam" id="PF00501">
    <property type="entry name" value="AMP-binding"/>
    <property type="match status" value="1"/>
</dbReference>
<dbReference type="Pfam" id="PF13193">
    <property type="entry name" value="AMP-binding_C"/>
    <property type="match status" value="1"/>
</dbReference>
<dbReference type="GeneID" id="54414595"/>
<feature type="domain" description="AMP-dependent synthetase/ligase" evidence="2">
    <location>
        <begin position="53"/>
        <end position="416"/>
    </location>
</feature>
<dbReference type="GO" id="GO:0031956">
    <property type="term" value="F:medium-chain fatty acid-CoA ligase activity"/>
    <property type="evidence" value="ECO:0007669"/>
    <property type="project" value="TreeGrafter"/>
</dbReference>
<gene>
    <name evidence="4 6" type="ORF">P152DRAFT_161910</name>
</gene>
<keyword evidence="5" id="KW-1185">Reference proteome</keyword>
<dbReference type="Gene3D" id="3.30.300.30">
    <property type="match status" value="1"/>
</dbReference>
<dbReference type="InterPro" id="IPR020845">
    <property type="entry name" value="AMP-binding_CS"/>
</dbReference>
<protein>
    <submittedName>
        <fullName evidence="4 6">Fatty-acyl-CoA synthase</fullName>
    </submittedName>
</protein>
<dbReference type="GO" id="GO:0006631">
    <property type="term" value="P:fatty acid metabolic process"/>
    <property type="evidence" value="ECO:0007669"/>
    <property type="project" value="TreeGrafter"/>
</dbReference>
<dbReference type="InterPro" id="IPR045851">
    <property type="entry name" value="AMP-bd_C_sf"/>
</dbReference>
<evidence type="ECO:0000313" key="6">
    <source>
        <dbReference type="RefSeq" id="XP_033530999.1"/>
    </source>
</evidence>
<proteinExistence type="inferred from homology"/>
<dbReference type="InterPro" id="IPR000873">
    <property type="entry name" value="AMP-dep_synth/lig_dom"/>
</dbReference>
<dbReference type="RefSeq" id="XP_033530999.1">
    <property type="nucleotide sequence ID" value="XM_033674025.1"/>
</dbReference>
<organism evidence="4">
    <name type="scientific">Eremomyces bilateralis CBS 781.70</name>
    <dbReference type="NCBI Taxonomy" id="1392243"/>
    <lineage>
        <taxon>Eukaryota</taxon>
        <taxon>Fungi</taxon>
        <taxon>Dikarya</taxon>
        <taxon>Ascomycota</taxon>
        <taxon>Pezizomycotina</taxon>
        <taxon>Dothideomycetes</taxon>
        <taxon>Dothideomycetes incertae sedis</taxon>
        <taxon>Eremomycetales</taxon>
        <taxon>Eremomycetaceae</taxon>
        <taxon>Eremomyces</taxon>
    </lineage>
</organism>
<evidence type="ECO:0000256" key="1">
    <source>
        <dbReference type="ARBA" id="ARBA00006432"/>
    </source>
</evidence>
<reference evidence="4 6" key="1">
    <citation type="submission" date="2020-01" db="EMBL/GenBank/DDBJ databases">
        <authorList>
            <consortium name="DOE Joint Genome Institute"/>
            <person name="Haridas S."/>
            <person name="Albert R."/>
            <person name="Binder M."/>
            <person name="Bloem J."/>
            <person name="Labutti K."/>
            <person name="Salamov A."/>
            <person name="Andreopoulos B."/>
            <person name="Baker S.E."/>
            <person name="Barry K."/>
            <person name="Bills G."/>
            <person name="Bluhm B.H."/>
            <person name="Cannon C."/>
            <person name="Castanera R."/>
            <person name="Culley D.E."/>
            <person name="Daum C."/>
            <person name="Ezra D."/>
            <person name="Gonzalez J.B."/>
            <person name="Henrissat B."/>
            <person name="Kuo A."/>
            <person name="Liang C."/>
            <person name="Lipzen A."/>
            <person name="Lutzoni F."/>
            <person name="Magnuson J."/>
            <person name="Mondo S."/>
            <person name="Nolan M."/>
            <person name="Ohm R."/>
            <person name="Pangilinan J."/>
            <person name="Park H.-J."/>
            <person name="Ramirez L."/>
            <person name="Alfaro M."/>
            <person name="Sun H."/>
            <person name="Tritt A."/>
            <person name="Yoshinaga Y."/>
            <person name="Zwiers L.-H."/>
            <person name="Turgeon B.G."/>
            <person name="Goodwin S.B."/>
            <person name="Spatafora J.W."/>
            <person name="Crous P.W."/>
            <person name="Grigoriev I.V."/>
        </authorList>
    </citation>
    <scope>NUCLEOTIDE SEQUENCE</scope>
    <source>
        <strain evidence="4 6">CBS 781.70</strain>
    </source>
</reference>
<evidence type="ECO:0000313" key="5">
    <source>
        <dbReference type="Proteomes" id="UP000504638"/>
    </source>
</evidence>
<accession>A0A6G1FUJ4</accession>
<dbReference type="InterPro" id="IPR025110">
    <property type="entry name" value="AMP-bd_C"/>
</dbReference>
<dbReference type="PANTHER" id="PTHR43201:SF8">
    <property type="entry name" value="ACYL-COA SYNTHETASE FAMILY MEMBER 3"/>
    <property type="match status" value="1"/>
</dbReference>
<evidence type="ECO:0000259" key="3">
    <source>
        <dbReference type="Pfam" id="PF13193"/>
    </source>
</evidence>
<dbReference type="Gene3D" id="3.40.50.12780">
    <property type="entry name" value="N-terminal domain of ligase-like"/>
    <property type="match status" value="1"/>
</dbReference>
<feature type="domain" description="AMP-binding enzyme C-terminal" evidence="3">
    <location>
        <begin position="468"/>
        <end position="558"/>
    </location>
</feature>
<dbReference type="SUPFAM" id="SSF56801">
    <property type="entry name" value="Acetyl-CoA synthetase-like"/>
    <property type="match status" value="1"/>
</dbReference>
<comment type="similarity">
    <text evidence="1">Belongs to the ATP-dependent AMP-binding enzyme family.</text>
</comment>
<dbReference type="AlphaFoldDB" id="A0A6G1FUJ4"/>
<dbReference type="OrthoDB" id="6614653at2759"/>
<reference evidence="6" key="2">
    <citation type="submission" date="2020-04" db="EMBL/GenBank/DDBJ databases">
        <authorList>
            <consortium name="NCBI Genome Project"/>
        </authorList>
    </citation>
    <scope>NUCLEOTIDE SEQUENCE</scope>
    <source>
        <strain evidence="6">CBS 781.70</strain>
    </source>
</reference>
<reference evidence="6" key="3">
    <citation type="submission" date="2025-04" db="UniProtKB">
        <authorList>
            <consortium name="RefSeq"/>
        </authorList>
    </citation>
    <scope>IDENTIFICATION</scope>
    <source>
        <strain evidence="6">CBS 781.70</strain>
    </source>
</reference>
<dbReference type="PANTHER" id="PTHR43201">
    <property type="entry name" value="ACYL-COA SYNTHETASE"/>
    <property type="match status" value="1"/>
</dbReference>
<sequence>MIWRIIHDSMDDRTQFVPRHSGRNVLPCTPLFSRLLRLAHRSSKVAIRDCRANVTRTHVQLLSDVLALRETLINSLDHRTREALDNGEDVYIAVLALGSYEYAVAVLAVLAAGAAAVPLTTALPVDEAVYFVKKSGSVAILAHSNAMELGQRLEAKIVQEGDPKFQCIPIQPALFSTTIDPFDILVSSDLYLDENGPGIVIFTSGTTGPPKGAVMRRSYVFDGAIAVAEHYALTEADVMLHVLPVHHATGVGITFFPFLVSGCTIEFRSGSFDEKWLWDRWREGARDPQRRLTFFSGVPTIYMRMRRYYQRVLSKLAPAHLAEYVAGARQFRACLCGTSALPYPINQFWMELMQKKIVQRYGATEFGAIFKVRLGSADEVPEGSVGERVPGIDIKLSDGDEGEVLVKSPHMFSKYLGDPEATAKAHDKEGYFRTGDLARRQGKHYFIIGRASMDIIKSGGYKISALDIEREILALPYVSEIMVVGVEDIEFGQRVAALIALQEEEISEEFLKTHGDGKKVELTIDNLRRDLRDRLAGYKMPTLLRIVKGDFPKTASGKVLKKLLGPRFFPPNYLETPEVQVWKSSKPPDNLAKL</sequence>
<dbReference type="PROSITE" id="PS00455">
    <property type="entry name" value="AMP_BINDING"/>
    <property type="match status" value="1"/>
</dbReference>
<dbReference type="EMBL" id="ML975173">
    <property type="protein sequence ID" value="KAF1809368.1"/>
    <property type="molecule type" value="Genomic_DNA"/>
</dbReference>
<evidence type="ECO:0000313" key="4">
    <source>
        <dbReference type="EMBL" id="KAF1809368.1"/>
    </source>
</evidence>
<dbReference type="Proteomes" id="UP000504638">
    <property type="component" value="Unplaced"/>
</dbReference>
<dbReference type="InterPro" id="IPR042099">
    <property type="entry name" value="ANL_N_sf"/>
</dbReference>